<keyword evidence="1" id="KW-1133">Transmembrane helix</keyword>
<evidence type="ECO:0000256" key="2">
    <source>
        <dbReference type="SAM" id="SignalP"/>
    </source>
</evidence>
<accession>A0A0G1XB75</accession>
<protein>
    <recommendedName>
        <fullName evidence="5">TrbC/VIRB2 family protein</fullName>
    </recommendedName>
</protein>
<organism evidence="3 4">
    <name type="scientific">Candidatus Kaiserbacteria bacterium GW2011_GWB1_52_6</name>
    <dbReference type="NCBI Taxonomy" id="1618674"/>
    <lineage>
        <taxon>Bacteria</taxon>
        <taxon>Candidatus Kaiseribacteriota</taxon>
    </lineage>
</organism>
<gene>
    <name evidence="3" type="ORF">UY70_C0001G0022</name>
</gene>
<keyword evidence="1" id="KW-0472">Membrane</keyword>
<dbReference type="EMBL" id="LCRA01000001">
    <property type="protein sequence ID" value="KKW28186.1"/>
    <property type="molecule type" value="Genomic_DNA"/>
</dbReference>
<feature type="transmembrane region" description="Helical" evidence="1">
    <location>
        <begin position="53"/>
        <end position="74"/>
    </location>
</feature>
<evidence type="ECO:0008006" key="5">
    <source>
        <dbReference type="Google" id="ProtNLM"/>
    </source>
</evidence>
<dbReference type="Pfam" id="PF18895">
    <property type="entry name" value="T4SS_pilin"/>
    <property type="match status" value="1"/>
</dbReference>
<reference evidence="3 4" key="1">
    <citation type="journal article" date="2015" name="Nature">
        <title>rRNA introns, odd ribosomes, and small enigmatic genomes across a large radiation of phyla.</title>
        <authorList>
            <person name="Brown C.T."/>
            <person name="Hug L.A."/>
            <person name="Thomas B.C."/>
            <person name="Sharon I."/>
            <person name="Castelle C.J."/>
            <person name="Singh A."/>
            <person name="Wilkins M.J."/>
            <person name="Williams K.H."/>
            <person name="Banfield J.F."/>
        </authorList>
    </citation>
    <scope>NUCLEOTIDE SEQUENCE [LARGE SCALE GENOMIC DNA]</scope>
</reference>
<keyword evidence="1" id="KW-0812">Transmembrane</keyword>
<evidence type="ECO:0000313" key="3">
    <source>
        <dbReference type="EMBL" id="KKW28186.1"/>
    </source>
</evidence>
<dbReference type="InterPro" id="IPR043993">
    <property type="entry name" value="T4SS_pilin"/>
</dbReference>
<feature type="signal peptide" evidence="2">
    <location>
        <begin position="1"/>
        <end position="29"/>
    </location>
</feature>
<keyword evidence="2" id="KW-0732">Signal</keyword>
<feature type="transmembrane region" description="Helical" evidence="1">
    <location>
        <begin position="95"/>
        <end position="116"/>
    </location>
</feature>
<evidence type="ECO:0000313" key="4">
    <source>
        <dbReference type="Proteomes" id="UP000034185"/>
    </source>
</evidence>
<proteinExistence type="predicted"/>
<name>A0A0G1XB75_9BACT</name>
<dbReference type="Proteomes" id="UP000034185">
    <property type="component" value="Unassembled WGS sequence"/>
</dbReference>
<feature type="chain" id="PRO_5002540702" description="TrbC/VIRB2 family protein" evidence="2">
    <location>
        <begin position="30"/>
        <end position="126"/>
    </location>
</feature>
<comment type="caution">
    <text evidence="3">The sequence shown here is derived from an EMBL/GenBank/DDBJ whole genome shotgun (WGS) entry which is preliminary data.</text>
</comment>
<evidence type="ECO:0000256" key="1">
    <source>
        <dbReference type="SAM" id="Phobius"/>
    </source>
</evidence>
<sequence length="126" mass="13727">MKFFKNIRAFSAFALSFFVNILFVSIAFAATTDCTGRLCNPLDANFSTIPKFIAGALKVMVEVALPIITLFFVYSGFLFIKAQGNTTELTTAKKNFIYVVIGALLILGAWIIATMIEATIGQLVAN</sequence>
<dbReference type="AlphaFoldDB" id="A0A0G1XB75"/>